<dbReference type="PANTHER" id="PTHR31286:SF173">
    <property type="entry name" value="DUF4283 DOMAIN-CONTAINING PROTEIN"/>
    <property type="match status" value="1"/>
</dbReference>
<evidence type="ECO:0000313" key="2">
    <source>
        <dbReference type="Proteomes" id="UP000593561"/>
    </source>
</evidence>
<accession>A0A7J8RVL4</accession>
<keyword evidence="2" id="KW-1185">Reference proteome</keyword>
<dbReference type="AlphaFoldDB" id="A0A7J8RVL4"/>
<dbReference type="Proteomes" id="UP000593561">
    <property type="component" value="Unassembled WGS sequence"/>
</dbReference>
<proteinExistence type="predicted"/>
<protein>
    <recommendedName>
        <fullName evidence="3">DUF4283 domain-containing protein</fullName>
    </recommendedName>
</protein>
<comment type="caution">
    <text evidence="1">The sequence shown here is derived from an EMBL/GenBank/DDBJ whole genome shotgun (WGS) entry which is preliminary data.</text>
</comment>
<dbReference type="EMBL" id="JABFAC010000007">
    <property type="protein sequence ID" value="MBA0617839.1"/>
    <property type="molecule type" value="Genomic_DNA"/>
</dbReference>
<organism evidence="1 2">
    <name type="scientific">Gossypium davidsonii</name>
    <name type="common">Davidson's cotton</name>
    <name type="synonym">Gossypium klotzschianum subsp. davidsonii</name>
    <dbReference type="NCBI Taxonomy" id="34287"/>
    <lineage>
        <taxon>Eukaryota</taxon>
        <taxon>Viridiplantae</taxon>
        <taxon>Streptophyta</taxon>
        <taxon>Embryophyta</taxon>
        <taxon>Tracheophyta</taxon>
        <taxon>Spermatophyta</taxon>
        <taxon>Magnoliopsida</taxon>
        <taxon>eudicotyledons</taxon>
        <taxon>Gunneridae</taxon>
        <taxon>Pentapetalae</taxon>
        <taxon>rosids</taxon>
        <taxon>malvids</taxon>
        <taxon>Malvales</taxon>
        <taxon>Malvaceae</taxon>
        <taxon>Malvoideae</taxon>
        <taxon>Gossypium</taxon>
    </lineage>
</organism>
<reference evidence="1 2" key="1">
    <citation type="journal article" date="2019" name="Genome Biol. Evol.">
        <title>Insights into the evolution of the New World diploid cottons (Gossypium, subgenus Houzingenia) based on genome sequencing.</title>
        <authorList>
            <person name="Grover C.E."/>
            <person name="Arick M.A. 2nd"/>
            <person name="Thrash A."/>
            <person name="Conover J.L."/>
            <person name="Sanders W.S."/>
            <person name="Peterson D.G."/>
            <person name="Frelichowski J.E."/>
            <person name="Scheffler J.A."/>
            <person name="Scheffler B.E."/>
            <person name="Wendel J.F."/>
        </authorList>
    </citation>
    <scope>NUCLEOTIDE SEQUENCE [LARGE SCALE GENOMIC DNA]</scope>
    <source>
        <strain evidence="1">27</strain>
        <tissue evidence="1">Leaf</tissue>
    </source>
</reference>
<gene>
    <name evidence="1" type="ORF">Godav_027256</name>
</gene>
<evidence type="ECO:0000313" key="1">
    <source>
        <dbReference type="EMBL" id="MBA0617839.1"/>
    </source>
</evidence>
<name>A0A7J8RVL4_GOSDV</name>
<evidence type="ECO:0008006" key="3">
    <source>
        <dbReference type="Google" id="ProtNLM"/>
    </source>
</evidence>
<sequence>MEEFESDSDEATEAVSDAKFLNTYKIMIEKWEMIYNAKSRLVAKNSELKEDNLKLSRQQKEKVVVESPTVFVKVADGYHGGCLTRSTMTKDNGDDAIFDMMVDLPSAWNVSLPGLPGHLYNRKILEEFGGLIGRMVKLDYNTVSKIMGHFARMAIYINFDKPFVSQSKNKGNEPMVDSKATMANTTATPMVFRPLMQVERKKHRNLKNTHNIKLKNHGKETLGLRFSILHGLVDGDEENEENMSDILNKNVVNLGQVN</sequence>
<dbReference type="PANTHER" id="PTHR31286">
    <property type="entry name" value="GLYCINE-RICH CELL WALL STRUCTURAL PROTEIN 1.8-LIKE"/>
    <property type="match status" value="1"/>
</dbReference>
<dbReference type="InterPro" id="IPR040256">
    <property type="entry name" value="At4g02000-like"/>
</dbReference>